<dbReference type="Pfam" id="PF13456">
    <property type="entry name" value="RVT_3"/>
    <property type="match status" value="1"/>
</dbReference>
<dbReference type="Proteomes" id="UP000828251">
    <property type="component" value="Unassembled WGS sequence"/>
</dbReference>
<feature type="domain" description="RNase H type-1" evidence="1">
    <location>
        <begin position="24"/>
        <end position="76"/>
    </location>
</feature>
<dbReference type="AlphaFoldDB" id="A0A9D3UQA1"/>
<accession>A0A9D3UQA1</accession>
<evidence type="ECO:0000313" key="3">
    <source>
        <dbReference type="Proteomes" id="UP000828251"/>
    </source>
</evidence>
<reference evidence="2 3" key="1">
    <citation type="journal article" date="2021" name="Plant Biotechnol. J.">
        <title>Multi-omics assisted identification of the key and species-specific regulatory components of drought-tolerant mechanisms in Gossypium stocksii.</title>
        <authorList>
            <person name="Yu D."/>
            <person name="Ke L."/>
            <person name="Zhang D."/>
            <person name="Wu Y."/>
            <person name="Sun Y."/>
            <person name="Mei J."/>
            <person name="Sun J."/>
            <person name="Sun Y."/>
        </authorList>
    </citation>
    <scope>NUCLEOTIDE SEQUENCE [LARGE SCALE GENOMIC DNA]</scope>
    <source>
        <strain evidence="3">cv. E1</strain>
        <tissue evidence="2">Leaf</tissue>
    </source>
</reference>
<gene>
    <name evidence="2" type="ORF">J1N35_039203</name>
</gene>
<dbReference type="OrthoDB" id="1002604at2759"/>
<evidence type="ECO:0000259" key="1">
    <source>
        <dbReference type="Pfam" id="PF13456"/>
    </source>
</evidence>
<keyword evidence="3" id="KW-1185">Reference proteome</keyword>
<proteinExistence type="predicted"/>
<protein>
    <recommendedName>
        <fullName evidence="1">RNase H type-1 domain-containing protein</fullName>
    </recommendedName>
</protein>
<dbReference type="GO" id="GO:0003676">
    <property type="term" value="F:nucleic acid binding"/>
    <property type="evidence" value="ECO:0007669"/>
    <property type="project" value="InterPro"/>
</dbReference>
<evidence type="ECO:0000313" key="2">
    <source>
        <dbReference type="EMBL" id="KAH1048419.1"/>
    </source>
</evidence>
<name>A0A9D3UQA1_9ROSI</name>
<sequence length="79" mass="9352">MIGRVELKEQRMIEMEKEREIEKSLGLQRVVLEMDSMTAIRLIQGESIEFHSAVLQAIKEIIQYPWMIKVTHILRQVTE</sequence>
<comment type="caution">
    <text evidence="2">The sequence shown here is derived from an EMBL/GenBank/DDBJ whole genome shotgun (WGS) entry which is preliminary data.</text>
</comment>
<organism evidence="2 3">
    <name type="scientific">Gossypium stocksii</name>
    <dbReference type="NCBI Taxonomy" id="47602"/>
    <lineage>
        <taxon>Eukaryota</taxon>
        <taxon>Viridiplantae</taxon>
        <taxon>Streptophyta</taxon>
        <taxon>Embryophyta</taxon>
        <taxon>Tracheophyta</taxon>
        <taxon>Spermatophyta</taxon>
        <taxon>Magnoliopsida</taxon>
        <taxon>eudicotyledons</taxon>
        <taxon>Gunneridae</taxon>
        <taxon>Pentapetalae</taxon>
        <taxon>rosids</taxon>
        <taxon>malvids</taxon>
        <taxon>Malvales</taxon>
        <taxon>Malvaceae</taxon>
        <taxon>Malvoideae</taxon>
        <taxon>Gossypium</taxon>
    </lineage>
</organism>
<dbReference type="GO" id="GO:0004523">
    <property type="term" value="F:RNA-DNA hybrid ribonuclease activity"/>
    <property type="evidence" value="ECO:0007669"/>
    <property type="project" value="InterPro"/>
</dbReference>
<dbReference type="InterPro" id="IPR002156">
    <property type="entry name" value="RNaseH_domain"/>
</dbReference>
<dbReference type="EMBL" id="JAIQCV010000011">
    <property type="protein sequence ID" value="KAH1048419.1"/>
    <property type="molecule type" value="Genomic_DNA"/>
</dbReference>